<evidence type="ECO:0000313" key="2">
    <source>
        <dbReference type="EMBL" id="AWD90680.1"/>
    </source>
</evidence>
<protein>
    <submittedName>
        <fullName evidence="2">Putative acetyltransferase</fullName>
    </submittedName>
</protein>
<dbReference type="KEGG" id="vg:54991099"/>
<dbReference type="GeneID" id="54991099"/>
<proteinExistence type="predicted"/>
<dbReference type="SUPFAM" id="SSF55729">
    <property type="entry name" value="Acyl-CoA N-acyltransferases (Nat)"/>
    <property type="match status" value="1"/>
</dbReference>
<feature type="domain" description="N-acetyltransferase" evidence="1">
    <location>
        <begin position="32"/>
        <end position="156"/>
    </location>
</feature>
<dbReference type="InterPro" id="IPR000182">
    <property type="entry name" value="GNAT_dom"/>
</dbReference>
<dbReference type="Proteomes" id="UP000247252">
    <property type="component" value="Segment"/>
</dbReference>
<keyword evidence="2" id="KW-0808">Transferase</keyword>
<accession>A0A2S1GMS6</accession>
<dbReference type="InterPro" id="IPR016181">
    <property type="entry name" value="Acyl_CoA_acyltransferase"/>
</dbReference>
<sequence length="156" mass="17816">MASIILQCKDVTAYYYALNHARRTNKNGDSLTSAEQVTIDVAEAFRQFWAARPNTPHKTAQEMFYKDHCKLYLAKDGKKVTGGFFILDGELRGVFTNVKGIGSWLVQWAIREGAKRLDCFDGYLTGFYKRLGFTEVKRVENWSHGGPQVVFMEYKA</sequence>
<keyword evidence="3" id="KW-1185">Reference proteome</keyword>
<dbReference type="GO" id="GO:0016747">
    <property type="term" value="F:acyltransferase activity, transferring groups other than amino-acyl groups"/>
    <property type="evidence" value="ECO:0007669"/>
    <property type="project" value="InterPro"/>
</dbReference>
<reference evidence="2 3" key="1">
    <citation type="submission" date="2018-03" db="EMBL/GenBank/DDBJ databases">
        <title>Phage therapy in agriculture - a green tech approach to combat plant pathogenic bacteria.</title>
        <authorList>
            <person name="Carstens A.B."/>
            <person name="Djurhuus A.M."/>
            <person name="Hansen L.H."/>
        </authorList>
    </citation>
    <scope>NUCLEOTIDE SEQUENCE [LARGE SCALE GENOMIC DNA]</scope>
</reference>
<name>A0A2S1GMS6_9CAUD</name>
<evidence type="ECO:0000313" key="3">
    <source>
        <dbReference type="Proteomes" id="UP000247252"/>
    </source>
</evidence>
<organism evidence="2 3">
    <name type="scientific">Pseudomonas phage Achelous</name>
    <dbReference type="NCBI Taxonomy" id="2163982"/>
    <lineage>
        <taxon>Viruses</taxon>
        <taxon>Duplodnaviria</taxon>
        <taxon>Heunggongvirae</taxon>
        <taxon>Uroviricota</taxon>
        <taxon>Caudoviricetes</taxon>
        <taxon>Autographivirales</taxon>
        <taxon>Autosignataviridae</taxon>
        <taxon>Colwellvirinae</taxon>
        <taxon>Nerthusvirus</taxon>
        <taxon>Nerthusvirus achelous</taxon>
        <taxon>Uliginvirus achelous</taxon>
    </lineage>
</organism>
<evidence type="ECO:0000259" key="1">
    <source>
        <dbReference type="PROSITE" id="PS51186"/>
    </source>
</evidence>
<dbReference type="Gene3D" id="3.40.630.30">
    <property type="match status" value="1"/>
</dbReference>
<dbReference type="RefSeq" id="YP_009800598.1">
    <property type="nucleotide sequence ID" value="NC_047956.1"/>
</dbReference>
<dbReference type="EMBL" id="MH113814">
    <property type="protein sequence ID" value="AWD90680.1"/>
    <property type="molecule type" value="Genomic_DNA"/>
</dbReference>
<dbReference type="PROSITE" id="PS51186">
    <property type="entry name" value="GNAT"/>
    <property type="match status" value="1"/>
</dbReference>